<dbReference type="AlphaFoldDB" id="H5XVP8"/>
<dbReference type="PROSITE" id="PS51257">
    <property type="entry name" value="PROKAR_LIPOPROTEIN"/>
    <property type="match status" value="1"/>
</dbReference>
<reference evidence="2 3" key="1">
    <citation type="submission" date="2011-11" db="EMBL/GenBank/DDBJ databases">
        <title>The Noncontiguous Finished genome of Desulfosporosinus youngiae DSM 17734.</title>
        <authorList>
            <consortium name="US DOE Joint Genome Institute (JGI-PGF)"/>
            <person name="Lucas S."/>
            <person name="Han J."/>
            <person name="Lapidus A."/>
            <person name="Cheng J.-F."/>
            <person name="Goodwin L."/>
            <person name="Pitluck S."/>
            <person name="Peters L."/>
            <person name="Ovchinnikova G."/>
            <person name="Lu M."/>
            <person name="Land M.L."/>
            <person name="Hauser L."/>
            <person name="Pester M."/>
            <person name="Spring S."/>
            <person name="Ollivier B."/>
            <person name="Rattei T."/>
            <person name="Klenk H.-P."/>
            <person name="Wagner M."/>
            <person name="Loy A."/>
            <person name="Woyke T.J."/>
        </authorList>
    </citation>
    <scope>NUCLEOTIDE SEQUENCE [LARGE SCALE GENOMIC DNA]</scope>
    <source>
        <strain evidence="2 3">DSM 17734</strain>
    </source>
</reference>
<dbReference type="OrthoDB" id="2871100at2"/>
<evidence type="ECO:0000313" key="2">
    <source>
        <dbReference type="EMBL" id="EHQ90204.1"/>
    </source>
</evidence>
<name>H5XVP8_9FIRM</name>
<dbReference type="EMBL" id="CM001441">
    <property type="protein sequence ID" value="EHQ90204.1"/>
    <property type="molecule type" value="Genomic_DNA"/>
</dbReference>
<keyword evidence="3" id="KW-1185">Reference proteome</keyword>
<organism evidence="2 3">
    <name type="scientific">Desulfosporosinus youngiae DSM 17734</name>
    <dbReference type="NCBI Taxonomy" id="768710"/>
    <lineage>
        <taxon>Bacteria</taxon>
        <taxon>Bacillati</taxon>
        <taxon>Bacillota</taxon>
        <taxon>Clostridia</taxon>
        <taxon>Eubacteriales</taxon>
        <taxon>Desulfitobacteriaceae</taxon>
        <taxon>Desulfosporosinus</taxon>
    </lineage>
</organism>
<proteinExistence type="predicted"/>
<feature type="region of interest" description="Disordered" evidence="1">
    <location>
        <begin position="27"/>
        <end position="50"/>
    </location>
</feature>
<evidence type="ECO:0000256" key="1">
    <source>
        <dbReference type="SAM" id="MobiDB-lite"/>
    </source>
</evidence>
<dbReference type="eggNOG" id="ENOG5033GBF">
    <property type="taxonomic scope" value="Bacteria"/>
</dbReference>
<protein>
    <recommendedName>
        <fullName evidence="4">DUF4825 domain-containing protein</fullName>
    </recommendedName>
</protein>
<dbReference type="HOGENOM" id="CLU_106598_0_0_9"/>
<evidence type="ECO:0000313" key="3">
    <source>
        <dbReference type="Proteomes" id="UP000005104"/>
    </source>
</evidence>
<accession>H5XVP8</accession>
<gene>
    <name evidence="2" type="ORF">DesyoDRAFT_3171</name>
</gene>
<evidence type="ECO:0008006" key="4">
    <source>
        <dbReference type="Google" id="ProtNLM"/>
    </source>
</evidence>
<sequence>MQKNFNKIALTLSLTVLMGISIGCGNQESKQTTAPPQGETQQSTPTPATTMDKQEIDRFNTYVPNIKGGSFIKQAEIKDNSATILFVKDYAELKSVKPENKITEDDYKNYWSKGDAINKTLSIETVRLFKEFEGLSKINMVLPFQGKEYNLSVDRKAVEEFFNLDLTSLKQTDKWQNDFLAKYDNTEERAKFVQKFVQTK</sequence>
<dbReference type="STRING" id="768710.DesyoDRAFT_3171"/>
<dbReference type="Proteomes" id="UP000005104">
    <property type="component" value="Chromosome"/>
</dbReference>
<dbReference type="RefSeq" id="WP_007784487.1">
    <property type="nucleotide sequence ID" value="NZ_CM001441.1"/>
</dbReference>